<accession>A0ABQ2B1H3</accession>
<evidence type="ECO:0000313" key="3">
    <source>
        <dbReference type="Proteomes" id="UP000643279"/>
    </source>
</evidence>
<comment type="caution">
    <text evidence="2">The sequence shown here is derived from an EMBL/GenBank/DDBJ whole genome shotgun (WGS) entry which is preliminary data.</text>
</comment>
<proteinExistence type="predicted"/>
<sequence length="82" mass="9054">MISHPHFEASFAEALDEVPDRETGLNPDELYGVPTSWCLLNKEEPKPPKRSGSRRIKPRDNHLGMKGPAAADYIVSSAPDLV</sequence>
<feature type="compositionally biased region" description="Basic residues" evidence="1">
    <location>
        <begin position="48"/>
        <end position="57"/>
    </location>
</feature>
<gene>
    <name evidence="2" type="ORF">GCM10007170_45300</name>
</gene>
<dbReference type="EMBL" id="BMFW01000051">
    <property type="protein sequence ID" value="GGI02780.1"/>
    <property type="molecule type" value="Genomic_DNA"/>
</dbReference>
<feature type="region of interest" description="Disordered" evidence="1">
    <location>
        <begin position="41"/>
        <end position="68"/>
    </location>
</feature>
<name>A0ABQ2B1H3_9MICC</name>
<dbReference type="RefSeq" id="WP_308420031.1">
    <property type="nucleotide sequence ID" value="NZ_BMFW01000051.1"/>
</dbReference>
<evidence type="ECO:0000313" key="2">
    <source>
        <dbReference type="EMBL" id="GGI02780.1"/>
    </source>
</evidence>
<organism evidence="2 3">
    <name type="scientific">Arthrobacter liuii</name>
    <dbReference type="NCBI Taxonomy" id="1476996"/>
    <lineage>
        <taxon>Bacteria</taxon>
        <taxon>Bacillati</taxon>
        <taxon>Actinomycetota</taxon>
        <taxon>Actinomycetes</taxon>
        <taxon>Micrococcales</taxon>
        <taxon>Micrococcaceae</taxon>
        <taxon>Arthrobacter</taxon>
    </lineage>
</organism>
<dbReference type="Proteomes" id="UP000643279">
    <property type="component" value="Unassembled WGS sequence"/>
</dbReference>
<keyword evidence="3" id="KW-1185">Reference proteome</keyword>
<protein>
    <submittedName>
        <fullName evidence="2">Uncharacterized protein</fullName>
    </submittedName>
</protein>
<evidence type="ECO:0000256" key="1">
    <source>
        <dbReference type="SAM" id="MobiDB-lite"/>
    </source>
</evidence>
<reference evidence="3" key="1">
    <citation type="journal article" date="2019" name="Int. J. Syst. Evol. Microbiol.">
        <title>The Global Catalogue of Microorganisms (GCM) 10K type strain sequencing project: providing services to taxonomists for standard genome sequencing and annotation.</title>
        <authorList>
            <consortium name="The Broad Institute Genomics Platform"/>
            <consortium name="The Broad Institute Genome Sequencing Center for Infectious Disease"/>
            <person name="Wu L."/>
            <person name="Ma J."/>
        </authorList>
    </citation>
    <scope>NUCLEOTIDE SEQUENCE [LARGE SCALE GENOMIC DNA]</scope>
    <source>
        <strain evidence="3">CGMCC 1.12778</strain>
    </source>
</reference>